<evidence type="ECO:0000256" key="1">
    <source>
        <dbReference type="ARBA" id="ARBA00001913"/>
    </source>
</evidence>
<evidence type="ECO:0000313" key="9">
    <source>
        <dbReference type="Proteomes" id="UP001194746"/>
    </source>
</evidence>
<dbReference type="NCBIfam" id="NF006969">
    <property type="entry name" value="PRK09441.1-2"/>
    <property type="match status" value="1"/>
</dbReference>
<dbReference type="Gene3D" id="2.60.40.1180">
    <property type="entry name" value="Golgi alpha-mannosidase II"/>
    <property type="match status" value="1"/>
</dbReference>
<comment type="similarity">
    <text evidence="2">Belongs to the glycosyl hydrolase 13 family.</text>
</comment>
<dbReference type="Gene3D" id="3.20.20.80">
    <property type="entry name" value="Glycosidases"/>
    <property type="match status" value="1"/>
</dbReference>
<dbReference type="PIRSF" id="PIRSF001021">
    <property type="entry name" value="Alph-amls_thrmst"/>
    <property type="match status" value="1"/>
</dbReference>
<keyword evidence="3" id="KW-0479">Metal-binding</keyword>
<comment type="cofactor">
    <cofactor evidence="1">
        <name>Ca(2+)</name>
        <dbReference type="ChEBI" id="CHEBI:29108"/>
    </cofactor>
</comment>
<dbReference type="EMBL" id="VCAU01000179">
    <property type="protein sequence ID" value="KAF9883171.1"/>
    <property type="molecule type" value="Genomic_DNA"/>
</dbReference>
<dbReference type="SUPFAM" id="SSF51011">
    <property type="entry name" value="Glycosyl hydrolase domain"/>
    <property type="match status" value="1"/>
</dbReference>
<reference evidence="8" key="2">
    <citation type="submission" date="2020-02" db="EMBL/GenBank/DDBJ databases">
        <authorList>
            <person name="Gilchrist C.L.M."/>
            <person name="Chooi Y.-H."/>
        </authorList>
    </citation>
    <scope>NUCLEOTIDE SEQUENCE</scope>
    <source>
        <strain evidence="8">MST-FP2251</strain>
    </source>
</reference>
<name>A0AAD4CB32_ASPNN</name>
<evidence type="ECO:0000256" key="5">
    <source>
        <dbReference type="ARBA" id="ARBA00023277"/>
    </source>
</evidence>
<keyword evidence="5" id="KW-0119">Carbohydrate metabolism</keyword>
<feature type="domain" description="Glycosyl hydrolase family 13 catalytic" evidence="7">
    <location>
        <begin position="48"/>
        <end position="442"/>
    </location>
</feature>
<comment type="caution">
    <text evidence="8">The sequence shown here is derived from an EMBL/GenBank/DDBJ whole genome shotgun (WGS) entry which is preliminary data.</text>
</comment>
<evidence type="ECO:0000256" key="3">
    <source>
        <dbReference type="ARBA" id="ARBA00022723"/>
    </source>
</evidence>
<evidence type="ECO:0000256" key="2">
    <source>
        <dbReference type="ARBA" id="ARBA00008061"/>
    </source>
</evidence>
<evidence type="ECO:0000259" key="7">
    <source>
        <dbReference type="SMART" id="SM00642"/>
    </source>
</evidence>
<dbReference type="SUPFAM" id="SSF51445">
    <property type="entry name" value="(Trans)glycosidases"/>
    <property type="match status" value="1"/>
</dbReference>
<dbReference type="InterPro" id="IPR017853">
    <property type="entry name" value="GH"/>
</dbReference>
<sequence>MGTQCSTMPSTFFCGFSQKRKERRRRKEIEENAQNLDQLSSWSAPDNTLMMEAFEWHVPADQGHWRRLQRALPSFKAIGVDNIWIPPGCKAMNPSGNGYDVYDLYDLGEFDQKGSRATKWGTKEELQSLVSYARSLGIGIYWDAVLNHKAGADFTQRFPAVKVDPRQRDREVSPVGEIEGWVGFNFPGRGSRYSSMTYRWNHFSGVDWDESRKSKAIYKVAGRNKDWAEDVSLENGNYDYLMFADLDYSNREVRNDVLNWVKWMGTQLPLSGMRLDAAKHYSVDFQRKLIDRIRATYGPKCFIVGEYWKEQTGFLVNYLEKMEYRLSLFDSALVGRFSRISTTKGADIRRVLDGTLVQSKPDHAVTFVTNHDTQPGQSLEVEHRVPAPVAPHFKPLAYALILLQNKGLPCIFYGDLYGVRESIGHPSTPSCEGRLPILTQARKLYAYGEQQDYYDLSNCIGFVRYGNRRHPWGLACIMSNTGPAKIRMYVGRWHARERWTDILEWSSEIITIDKRGYGVFPVTSMSVSVWVNSAAEGRADLLRNL</sequence>
<dbReference type="AlphaFoldDB" id="A0AAD4CB32"/>
<dbReference type="GO" id="GO:0005509">
    <property type="term" value="F:calcium ion binding"/>
    <property type="evidence" value="ECO:0007669"/>
    <property type="project" value="InterPro"/>
</dbReference>
<evidence type="ECO:0000256" key="4">
    <source>
        <dbReference type="ARBA" id="ARBA00022801"/>
    </source>
</evidence>
<accession>A0AAD4CB32</accession>
<evidence type="ECO:0000313" key="8">
    <source>
        <dbReference type="EMBL" id="KAF9883171.1"/>
    </source>
</evidence>
<dbReference type="PANTHER" id="PTHR43447">
    <property type="entry name" value="ALPHA-AMYLASE"/>
    <property type="match status" value="1"/>
</dbReference>
<dbReference type="NCBIfam" id="NF006968">
    <property type="entry name" value="PRK09441.1-1"/>
    <property type="match status" value="1"/>
</dbReference>
<keyword evidence="6" id="KW-0326">Glycosidase</keyword>
<dbReference type="Pfam" id="PF00128">
    <property type="entry name" value="Alpha-amylase"/>
    <property type="match status" value="1"/>
</dbReference>
<dbReference type="CDD" id="cd11318">
    <property type="entry name" value="AmyAc_bac_fung_AmyA"/>
    <property type="match status" value="1"/>
</dbReference>
<dbReference type="InterPro" id="IPR013780">
    <property type="entry name" value="Glyco_hydro_b"/>
</dbReference>
<dbReference type="InterPro" id="IPR006047">
    <property type="entry name" value="GH13_cat_dom"/>
</dbReference>
<dbReference type="Proteomes" id="UP001194746">
    <property type="component" value="Unassembled WGS sequence"/>
</dbReference>
<dbReference type="Gene3D" id="2.40.30.140">
    <property type="match status" value="1"/>
</dbReference>
<keyword evidence="9" id="KW-1185">Reference proteome</keyword>
<dbReference type="SMART" id="SM00642">
    <property type="entry name" value="Aamy"/>
    <property type="match status" value="1"/>
</dbReference>
<evidence type="ECO:0000256" key="6">
    <source>
        <dbReference type="ARBA" id="ARBA00023295"/>
    </source>
</evidence>
<keyword evidence="4" id="KW-0378">Hydrolase</keyword>
<proteinExistence type="inferred from homology"/>
<organism evidence="8 9">
    <name type="scientific">Aspergillus nanangensis</name>
    <dbReference type="NCBI Taxonomy" id="2582783"/>
    <lineage>
        <taxon>Eukaryota</taxon>
        <taxon>Fungi</taxon>
        <taxon>Dikarya</taxon>
        <taxon>Ascomycota</taxon>
        <taxon>Pezizomycotina</taxon>
        <taxon>Eurotiomycetes</taxon>
        <taxon>Eurotiomycetidae</taxon>
        <taxon>Eurotiales</taxon>
        <taxon>Aspergillaceae</taxon>
        <taxon>Aspergillus</taxon>
        <taxon>Aspergillus subgen. Circumdati</taxon>
    </lineage>
</organism>
<dbReference type="GO" id="GO:0004553">
    <property type="term" value="F:hydrolase activity, hydrolyzing O-glycosyl compounds"/>
    <property type="evidence" value="ECO:0007669"/>
    <property type="project" value="InterPro"/>
</dbReference>
<dbReference type="GO" id="GO:0005975">
    <property type="term" value="P:carbohydrate metabolic process"/>
    <property type="evidence" value="ECO:0007669"/>
    <property type="project" value="InterPro"/>
</dbReference>
<dbReference type="InterPro" id="IPR013776">
    <property type="entry name" value="A-amylase_thermo"/>
</dbReference>
<reference evidence="8" key="1">
    <citation type="journal article" date="2019" name="Beilstein J. Org. Chem.">
        <title>Nanangenines: drimane sesquiterpenoids as the dominant metabolite cohort of a novel Australian fungus, Aspergillus nanangensis.</title>
        <authorList>
            <person name="Lacey H.J."/>
            <person name="Gilchrist C.L.M."/>
            <person name="Crombie A."/>
            <person name="Kalaitzis J.A."/>
            <person name="Vuong D."/>
            <person name="Rutledge P.J."/>
            <person name="Turner P."/>
            <person name="Pitt J.I."/>
            <person name="Lacey E."/>
            <person name="Chooi Y.H."/>
            <person name="Piggott A.M."/>
        </authorList>
    </citation>
    <scope>NUCLEOTIDE SEQUENCE</scope>
    <source>
        <strain evidence="8">MST-FP2251</strain>
    </source>
</reference>
<gene>
    <name evidence="8" type="ORF">FE257_003891</name>
</gene>
<protein>
    <recommendedName>
        <fullName evidence="7">Glycosyl hydrolase family 13 catalytic domain-containing protein</fullName>
    </recommendedName>
</protein>